<keyword evidence="2" id="KW-0436">Ligase</keyword>
<evidence type="ECO:0000256" key="4">
    <source>
        <dbReference type="ARBA" id="ARBA00022840"/>
    </source>
</evidence>
<keyword evidence="3" id="KW-0547">Nucleotide-binding</keyword>
<dbReference type="Pfam" id="PF03133">
    <property type="entry name" value="TTL"/>
    <property type="match status" value="1"/>
</dbReference>
<dbReference type="GO" id="GO:0005524">
    <property type="term" value="F:ATP binding"/>
    <property type="evidence" value="ECO:0007669"/>
    <property type="project" value="UniProtKB-KW"/>
</dbReference>
<evidence type="ECO:0000256" key="5">
    <source>
        <dbReference type="ARBA" id="ARBA00030445"/>
    </source>
</evidence>
<dbReference type="GO" id="GO:0000226">
    <property type="term" value="P:microtubule cytoskeleton organization"/>
    <property type="evidence" value="ECO:0007669"/>
    <property type="project" value="TreeGrafter"/>
</dbReference>
<evidence type="ECO:0000256" key="2">
    <source>
        <dbReference type="ARBA" id="ARBA00022598"/>
    </source>
</evidence>
<reference evidence="6" key="1">
    <citation type="journal article" date="2023" name="Science">
        <title>Genome structures resolve the early diversification of teleost fishes.</title>
        <authorList>
            <person name="Parey E."/>
            <person name="Louis A."/>
            <person name="Montfort J."/>
            <person name="Bouchez O."/>
            <person name="Roques C."/>
            <person name="Iampietro C."/>
            <person name="Lluch J."/>
            <person name="Castinel A."/>
            <person name="Donnadieu C."/>
            <person name="Desvignes T."/>
            <person name="Floi Bucao C."/>
            <person name="Jouanno E."/>
            <person name="Wen M."/>
            <person name="Mejri S."/>
            <person name="Dirks R."/>
            <person name="Jansen H."/>
            <person name="Henkel C."/>
            <person name="Chen W.J."/>
            <person name="Zahm M."/>
            <person name="Cabau C."/>
            <person name="Klopp C."/>
            <person name="Thompson A.W."/>
            <person name="Robinson-Rechavi M."/>
            <person name="Braasch I."/>
            <person name="Lecointre G."/>
            <person name="Bobe J."/>
            <person name="Postlethwait J.H."/>
            <person name="Berthelot C."/>
            <person name="Roest Crollius H."/>
            <person name="Guiguen Y."/>
        </authorList>
    </citation>
    <scope>NUCLEOTIDE SEQUENCE</scope>
    <source>
        <strain evidence="6">NC1722</strain>
    </source>
</reference>
<dbReference type="EMBL" id="JAINUG010002554">
    <property type="protein sequence ID" value="KAJ8347506.1"/>
    <property type="molecule type" value="Genomic_DNA"/>
</dbReference>
<gene>
    <name evidence="6" type="ORF">AAFF_G00191570</name>
</gene>
<dbReference type="PANTHER" id="PTHR12241">
    <property type="entry name" value="TUBULIN POLYGLUTAMYLASE"/>
    <property type="match status" value="1"/>
</dbReference>
<dbReference type="GO" id="GO:0015631">
    <property type="term" value="F:tubulin binding"/>
    <property type="evidence" value="ECO:0007669"/>
    <property type="project" value="TreeGrafter"/>
</dbReference>
<comment type="caution">
    <text evidence="6">The sequence shown here is derived from an EMBL/GenBank/DDBJ whole genome shotgun (WGS) entry which is preliminary data.</text>
</comment>
<keyword evidence="7" id="KW-1185">Reference proteome</keyword>
<evidence type="ECO:0000313" key="7">
    <source>
        <dbReference type="Proteomes" id="UP001221898"/>
    </source>
</evidence>
<evidence type="ECO:0000256" key="1">
    <source>
        <dbReference type="ARBA" id="ARBA00006820"/>
    </source>
</evidence>
<dbReference type="GO" id="GO:0036064">
    <property type="term" value="C:ciliary basal body"/>
    <property type="evidence" value="ECO:0007669"/>
    <property type="project" value="TreeGrafter"/>
</dbReference>
<proteinExistence type="inferred from homology"/>
<feature type="non-terminal residue" evidence="6">
    <location>
        <position position="1"/>
    </location>
</feature>
<dbReference type="InterPro" id="IPR004344">
    <property type="entry name" value="TTL/TTLL_fam"/>
</dbReference>
<dbReference type="Gene3D" id="3.30.470.20">
    <property type="entry name" value="ATP-grasp fold, B domain"/>
    <property type="match status" value="1"/>
</dbReference>
<accession>A0AAD7R098</accession>
<name>A0AAD7R098_9TELE</name>
<evidence type="ECO:0000313" key="6">
    <source>
        <dbReference type="EMBL" id="KAJ8347506.1"/>
    </source>
</evidence>
<dbReference type="Proteomes" id="UP001221898">
    <property type="component" value="Unassembled WGS sequence"/>
</dbReference>
<sequence length="85" mass="9794">QRCFSSSISLYRDGFARFSGARFSLGSICDQYAHLTNVAVQCTAPDYDPERGCKWQLQQLRRYLTGQVSGQRPWDSMTNHWHGTF</sequence>
<evidence type="ECO:0000256" key="3">
    <source>
        <dbReference type="ARBA" id="ARBA00022741"/>
    </source>
</evidence>
<protein>
    <recommendedName>
        <fullName evidence="5">Tubulin--tyrosine ligase-like protein 9</fullName>
    </recommendedName>
</protein>
<dbReference type="PANTHER" id="PTHR12241:SF39">
    <property type="entry name" value="TUBULIN POLYGLUTAMYLASE TTLL9-RELATED"/>
    <property type="match status" value="1"/>
</dbReference>
<dbReference type="AlphaFoldDB" id="A0AAD7R098"/>
<comment type="similarity">
    <text evidence="1">Belongs to the tubulin--tyrosine ligase family.</text>
</comment>
<keyword evidence="4" id="KW-0067">ATP-binding</keyword>
<dbReference type="GO" id="GO:0070740">
    <property type="term" value="F:tubulin-glutamic acid ligase activity"/>
    <property type="evidence" value="ECO:0007669"/>
    <property type="project" value="TreeGrafter"/>
</dbReference>
<organism evidence="6 7">
    <name type="scientific">Aldrovandia affinis</name>
    <dbReference type="NCBI Taxonomy" id="143900"/>
    <lineage>
        <taxon>Eukaryota</taxon>
        <taxon>Metazoa</taxon>
        <taxon>Chordata</taxon>
        <taxon>Craniata</taxon>
        <taxon>Vertebrata</taxon>
        <taxon>Euteleostomi</taxon>
        <taxon>Actinopterygii</taxon>
        <taxon>Neopterygii</taxon>
        <taxon>Teleostei</taxon>
        <taxon>Notacanthiformes</taxon>
        <taxon>Halosauridae</taxon>
        <taxon>Aldrovandia</taxon>
    </lineage>
</organism>